<accession>A0A174APS8</accession>
<dbReference type="Pfam" id="PF14196">
    <property type="entry name" value="ATC_hydrolase"/>
    <property type="match status" value="1"/>
</dbReference>
<reference evidence="1" key="2">
    <citation type="submission" date="2020-06" db="EMBL/GenBank/DDBJ databases">
        <title>Characterization of fructooligosaccharide metabolism and fructooligosaccharide-degrading enzymes in human commensal butyrate producers.</title>
        <authorList>
            <person name="Tanno H."/>
            <person name="Fujii T."/>
            <person name="Hirano K."/>
            <person name="Maeno S."/>
            <person name="Tonozuka T."/>
            <person name="Sakamoto M."/>
            <person name="Ohkuma M."/>
            <person name="Tochio T."/>
            <person name="Endo A."/>
        </authorList>
    </citation>
    <scope>NUCLEOTIDE SEQUENCE</scope>
    <source>
        <strain evidence="1">JCM 31265</strain>
    </source>
</reference>
<evidence type="ECO:0000313" key="1">
    <source>
        <dbReference type="EMBL" id="GFO93971.1"/>
    </source>
</evidence>
<name>A0A174APS8_9FIRM</name>
<dbReference type="AlphaFoldDB" id="A0A174APS8"/>
<evidence type="ECO:0000313" key="3">
    <source>
        <dbReference type="Proteomes" id="UP000283295"/>
    </source>
</evidence>
<evidence type="ECO:0008006" key="5">
    <source>
        <dbReference type="Google" id="ProtNLM"/>
    </source>
</evidence>
<comment type="caution">
    <text evidence="1">The sequence shown here is derived from an EMBL/GenBank/DDBJ whole genome shotgun (WGS) entry which is preliminary data.</text>
</comment>
<protein>
    <recommendedName>
        <fullName evidence="5">L-2-amino-thiazoline-4-carboxylic acid hydrolase</fullName>
    </recommendedName>
</protein>
<gene>
    <name evidence="1" type="ORF">COEU31_10170</name>
    <name evidence="2" type="ORF">DWX94_12675</name>
</gene>
<dbReference type="EMBL" id="QRVK01000048">
    <property type="protein sequence ID" value="RGS36943.1"/>
    <property type="molecule type" value="Genomic_DNA"/>
</dbReference>
<dbReference type="InterPro" id="IPR026002">
    <property type="entry name" value="ATC_hydrolase-like"/>
</dbReference>
<dbReference type="EMBL" id="BLYL01000004">
    <property type="protein sequence ID" value="GFO93971.1"/>
    <property type="molecule type" value="Genomic_DNA"/>
</dbReference>
<dbReference type="RefSeq" id="WP_055223120.1">
    <property type="nucleotide sequence ID" value="NZ_BLYL01000004.1"/>
</dbReference>
<proteinExistence type="predicted"/>
<reference evidence="2 3" key="1">
    <citation type="submission" date="2018-08" db="EMBL/GenBank/DDBJ databases">
        <title>A genome reference for cultivated species of the human gut microbiota.</title>
        <authorList>
            <person name="Zou Y."/>
            <person name="Xue W."/>
            <person name="Luo G."/>
        </authorList>
    </citation>
    <scope>NUCLEOTIDE SEQUENCE [LARGE SCALE GENOMIC DNA]</scope>
    <source>
        <strain evidence="2 3">AF22-21</strain>
    </source>
</reference>
<dbReference type="Proteomes" id="UP000660047">
    <property type="component" value="Unassembled WGS sequence"/>
</dbReference>
<evidence type="ECO:0000313" key="2">
    <source>
        <dbReference type="EMBL" id="RGS36943.1"/>
    </source>
</evidence>
<dbReference type="Proteomes" id="UP000283295">
    <property type="component" value="Unassembled WGS sequence"/>
</dbReference>
<organism evidence="1 4">
    <name type="scientific">Coprococcus eutactus</name>
    <dbReference type="NCBI Taxonomy" id="33043"/>
    <lineage>
        <taxon>Bacteria</taxon>
        <taxon>Bacillati</taxon>
        <taxon>Bacillota</taxon>
        <taxon>Clostridia</taxon>
        <taxon>Lachnospirales</taxon>
        <taxon>Lachnospiraceae</taxon>
        <taxon>Coprococcus</taxon>
    </lineage>
</organism>
<evidence type="ECO:0000313" key="4">
    <source>
        <dbReference type="Proteomes" id="UP000660047"/>
    </source>
</evidence>
<dbReference type="OrthoDB" id="1495276at2"/>
<sequence>MKWAYSVSSYAKLYEKYCKENLPSEADDIFKKADEYYREFMRRDMPDLGKNMMAANMYDWFTIISFYEASDHRLDGEVLLTIKRESTEKMKFLGKIVNGNKSNWPYKVFEKTYVKFNKMQQEHQAKGEWMDSWKVEINPDGRTEGFCFHLIGCPIAKHAKEHGYADLLPYLCRTDHYLAEVMHARLIRTQTEALGGDCCDYWYVGDESPALEQYKDLEKI</sequence>